<dbReference type="GO" id="GO:0030134">
    <property type="term" value="C:COPII-coated ER to Golgi transport vesicle"/>
    <property type="evidence" value="ECO:0007669"/>
    <property type="project" value="TreeGrafter"/>
</dbReference>
<keyword evidence="6" id="KW-0175">Coiled coil</keyword>
<keyword evidence="5 7" id="KW-0472">Membrane</keyword>
<dbReference type="GO" id="GO:0005537">
    <property type="term" value="F:D-mannose binding"/>
    <property type="evidence" value="ECO:0007669"/>
    <property type="project" value="TreeGrafter"/>
</dbReference>
<keyword evidence="3 8" id="KW-0732">Signal</keyword>
<dbReference type="Gene3D" id="2.60.120.200">
    <property type="match status" value="1"/>
</dbReference>
<dbReference type="InterPro" id="IPR013320">
    <property type="entry name" value="ConA-like_dom_sf"/>
</dbReference>
<evidence type="ECO:0000256" key="5">
    <source>
        <dbReference type="ARBA" id="ARBA00023136"/>
    </source>
</evidence>
<dbReference type="PROSITE" id="PS51328">
    <property type="entry name" value="L_LECTIN_LIKE"/>
    <property type="match status" value="1"/>
</dbReference>
<name>A0AAV7YHG6_9EUKA</name>
<evidence type="ECO:0000256" key="3">
    <source>
        <dbReference type="ARBA" id="ARBA00022729"/>
    </source>
</evidence>
<proteinExistence type="predicted"/>
<keyword evidence="4 7" id="KW-1133">Transmembrane helix</keyword>
<feature type="coiled-coil region" evidence="6">
    <location>
        <begin position="265"/>
        <end position="295"/>
    </location>
</feature>
<dbReference type="GO" id="GO:0006888">
    <property type="term" value="P:endoplasmic reticulum to Golgi vesicle-mediated transport"/>
    <property type="evidence" value="ECO:0007669"/>
    <property type="project" value="TreeGrafter"/>
</dbReference>
<evidence type="ECO:0000259" key="9">
    <source>
        <dbReference type="PROSITE" id="PS51328"/>
    </source>
</evidence>
<evidence type="ECO:0000256" key="7">
    <source>
        <dbReference type="SAM" id="Phobius"/>
    </source>
</evidence>
<keyword evidence="2 7" id="KW-0812">Transmembrane</keyword>
<sequence length="465" mass="55086">MYSKILLLFLICLLLCHFSQTNRAYKPIQQHYSFFPPFYEQLSHWDFAGSAKSFQYYIQLTNDERHQQGLIFHKTATNFKYWEAEIEFKIHGSTDDGADGMAFWYTKERNEIGPVFGSKNQFNGLGIFLDTHDNDRNKNNPFVQAMIGDGKKAYDANLDGSTTSAGQCSAEFRNSDQKTKLLITYLDETLTVKINFHGRKSYSNCIYLENIQLPTGYYFGLSAATGLLYDNHEIHKFIVKDLTPNESDKMYSEIYEEDSSKTEEKEKIFIKYKELEQYLRKLINEKQYLIDLENKNQQEAEEEIYQYFLKITDQYDQLSSKLTNLLEFVDFHSRNQPSVTSIHLYLRDLDTTILENSEDITMIVKQTEKMSNFFNNDVIKKNQNFKDNLDQFVQEANDLQNVVQHMIDEQELLETDIRRETGNINSNITKKKYLTFWIFFFLCQIIFSIFIWYWRNEEKQKKKVL</sequence>
<accession>A0AAV7YHG6</accession>
<dbReference type="AlphaFoldDB" id="A0AAV7YHG6"/>
<evidence type="ECO:0000256" key="6">
    <source>
        <dbReference type="SAM" id="Coils"/>
    </source>
</evidence>
<feature type="transmembrane region" description="Helical" evidence="7">
    <location>
        <begin position="434"/>
        <end position="454"/>
    </location>
</feature>
<dbReference type="InterPro" id="IPR051136">
    <property type="entry name" value="Intracellular_Lectin-GPT"/>
</dbReference>
<evidence type="ECO:0000256" key="2">
    <source>
        <dbReference type="ARBA" id="ARBA00022692"/>
    </source>
</evidence>
<evidence type="ECO:0000256" key="1">
    <source>
        <dbReference type="ARBA" id="ARBA00004479"/>
    </source>
</evidence>
<feature type="signal peptide" evidence="8">
    <location>
        <begin position="1"/>
        <end position="24"/>
    </location>
</feature>
<dbReference type="PANTHER" id="PTHR12223:SF28">
    <property type="entry name" value="LECTIN, MANNOSE BINDING 1 LIKE"/>
    <property type="match status" value="1"/>
</dbReference>
<dbReference type="Proteomes" id="UP001146793">
    <property type="component" value="Unassembled WGS sequence"/>
</dbReference>
<dbReference type="GO" id="GO:0005793">
    <property type="term" value="C:endoplasmic reticulum-Golgi intermediate compartment"/>
    <property type="evidence" value="ECO:0007669"/>
    <property type="project" value="TreeGrafter"/>
</dbReference>
<comment type="subcellular location">
    <subcellularLocation>
        <location evidence="1">Membrane</location>
        <topology evidence="1">Single-pass type I membrane protein</topology>
    </subcellularLocation>
</comment>
<comment type="caution">
    <text evidence="10">The sequence shown here is derived from an EMBL/GenBank/DDBJ whole genome shotgun (WGS) entry which is preliminary data.</text>
</comment>
<gene>
    <name evidence="10" type="ORF">M0812_27066</name>
</gene>
<protein>
    <submittedName>
        <fullName evidence="10">Vesicular mannose-binding lectin</fullName>
    </submittedName>
</protein>
<dbReference type="PANTHER" id="PTHR12223">
    <property type="entry name" value="VESICULAR MANNOSE-BINDING LECTIN"/>
    <property type="match status" value="1"/>
</dbReference>
<evidence type="ECO:0000313" key="10">
    <source>
        <dbReference type="EMBL" id="KAJ3427480.1"/>
    </source>
</evidence>
<dbReference type="SUPFAM" id="SSF49899">
    <property type="entry name" value="Concanavalin A-like lectins/glucanases"/>
    <property type="match status" value="1"/>
</dbReference>
<feature type="chain" id="PRO_5043922315" evidence="8">
    <location>
        <begin position="25"/>
        <end position="465"/>
    </location>
</feature>
<evidence type="ECO:0000256" key="8">
    <source>
        <dbReference type="SAM" id="SignalP"/>
    </source>
</evidence>
<reference evidence="10" key="1">
    <citation type="submission" date="2022-08" db="EMBL/GenBank/DDBJ databases">
        <title>Novel sulphate-reducing endosymbionts in the free-living metamonad Anaeramoeba.</title>
        <authorList>
            <person name="Jerlstrom-Hultqvist J."/>
            <person name="Cepicka I."/>
            <person name="Gallot-Lavallee L."/>
            <person name="Salas-Leiva D."/>
            <person name="Curtis B.A."/>
            <person name="Zahonova K."/>
            <person name="Pipaliya S."/>
            <person name="Dacks J."/>
            <person name="Roger A.J."/>
        </authorList>
    </citation>
    <scope>NUCLEOTIDE SEQUENCE</scope>
    <source>
        <strain evidence="10">Busselton2</strain>
    </source>
</reference>
<feature type="coiled-coil region" evidence="6">
    <location>
        <begin position="382"/>
        <end position="409"/>
    </location>
</feature>
<dbReference type="Pfam" id="PF03388">
    <property type="entry name" value="Lectin_leg-like"/>
    <property type="match status" value="1"/>
</dbReference>
<dbReference type="EMBL" id="JANTQA010000063">
    <property type="protein sequence ID" value="KAJ3427480.1"/>
    <property type="molecule type" value="Genomic_DNA"/>
</dbReference>
<evidence type="ECO:0000313" key="11">
    <source>
        <dbReference type="Proteomes" id="UP001146793"/>
    </source>
</evidence>
<dbReference type="GO" id="GO:0000139">
    <property type="term" value="C:Golgi membrane"/>
    <property type="evidence" value="ECO:0007669"/>
    <property type="project" value="TreeGrafter"/>
</dbReference>
<evidence type="ECO:0000256" key="4">
    <source>
        <dbReference type="ARBA" id="ARBA00022989"/>
    </source>
</evidence>
<organism evidence="10 11">
    <name type="scientific">Anaeramoeba flamelloides</name>
    <dbReference type="NCBI Taxonomy" id="1746091"/>
    <lineage>
        <taxon>Eukaryota</taxon>
        <taxon>Metamonada</taxon>
        <taxon>Anaeramoebidae</taxon>
        <taxon>Anaeramoeba</taxon>
    </lineage>
</organism>
<dbReference type="InterPro" id="IPR005052">
    <property type="entry name" value="Lectin_leg"/>
</dbReference>
<feature type="domain" description="L-type lectin-like" evidence="9">
    <location>
        <begin position="16"/>
        <end position="242"/>
    </location>
</feature>
<dbReference type="GO" id="GO:0005789">
    <property type="term" value="C:endoplasmic reticulum membrane"/>
    <property type="evidence" value="ECO:0007669"/>
    <property type="project" value="TreeGrafter"/>
</dbReference>